<dbReference type="Gene3D" id="6.10.250.2870">
    <property type="match status" value="1"/>
</dbReference>
<dbReference type="InterPro" id="IPR050482">
    <property type="entry name" value="Sensor_HK_TwoCompSys"/>
</dbReference>
<dbReference type="PANTHER" id="PTHR24421">
    <property type="entry name" value="NITRATE/NITRITE SENSOR PROTEIN NARX-RELATED"/>
    <property type="match status" value="1"/>
</dbReference>
<dbReference type="Pfam" id="PF07730">
    <property type="entry name" value="HisKA_3"/>
    <property type="match status" value="1"/>
</dbReference>
<evidence type="ECO:0000256" key="4">
    <source>
        <dbReference type="ARBA" id="ARBA00022679"/>
    </source>
</evidence>
<dbReference type="EC" id="2.7.13.3" evidence="2"/>
<evidence type="ECO:0000256" key="5">
    <source>
        <dbReference type="ARBA" id="ARBA00022741"/>
    </source>
</evidence>
<keyword evidence="4" id="KW-0808">Transferase</keyword>
<dbReference type="RefSeq" id="WP_380028894.1">
    <property type="nucleotide sequence ID" value="NZ_JBHSHC010000149.1"/>
</dbReference>
<evidence type="ECO:0000256" key="3">
    <source>
        <dbReference type="ARBA" id="ARBA00022553"/>
    </source>
</evidence>
<reference evidence="11" key="1">
    <citation type="journal article" date="2019" name="Int. J. Syst. Evol. Microbiol.">
        <title>The Global Catalogue of Microorganisms (GCM) 10K type strain sequencing project: providing services to taxonomists for standard genome sequencing and annotation.</title>
        <authorList>
            <consortium name="The Broad Institute Genomics Platform"/>
            <consortium name="The Broad Institute Genome Sequencing Center for Infectious Disease"/>
            <person name="Wu L."/>
            <person name="Ma J."/>
        </authorList>
    </citation>
    <scope>NUCLEOTIDE SEQUENCE [LARGE SCALE GENOMIC DNA]</scope>
    <source>
        <strain evidence="11">WYCCWR 12678</strain>
    </source>
</reference>
<evidence type="ECO:0000259" key="9">
    <source>
        <dbReference type="Pfam" id="PF07730"/>
    </source>
</evidence>
<evidence type="ECO:0000256" key="6">
    <source>
        <dbReference type="ARBA" id="ARBA00022777"/>
    </source>
</evidence>
<protein>
    <recommendedName>
        <fullName evidence="2">histidine kinase</fullName>
        <ecNumber evidence="2">2.7.13.3</ecNumber>
    </recommendedName>
</protein>
<keyword evidence="3" id="KW-0597">Phosphoprotein</keyword>
<name>A0ABV9Q5W2_9BACL</name>
<proteinExistence type="predicted"/>
<keyword evidence="11" id="KW-1185">Reference proteome</keyword>
<evidence type="ECO:0000313" key="11">
    <source>
        <dbReference type="Proteomes" id="UP001596002"/>
    </source>
</evidence>
<accession>A0ABV9Q5W2</accession>
<organism evidence="10 11">
    <name type="scientific">Effusibacillus consociatus</name>
    <dbReference type="NCBI Taxonomy" id="1117041"/>
    <lineage>
        <taxon>Bacteria</taxon>
        <taxon>Bacillati</taxon>
        <taxon>Bacillota</taxon>
        <taxon>Bacilli</taxon>
        <taxon>Bacillales</taxon>
        <taxon>Alicyclobacillaceae</taxon>
        <taxon>Effusibacillus</taxon>
    </lineage>
</organism>
<dbReference type="GO" id="GO:0016301">
    <property type="term" value="F:kinase activity"/>
    <property type="evidence" value="ECO:0007669"/>
    <property type="project" value="UniProtKB-KW"/>
</dbReference>
<keyword evidence="5" id="KW-0547">Nucleotide-binding</keyword>
<evidence type="ECO:0000256" key="8">
    <source>
        <dbReference type="ARBA" id="ARBA00023012"/>
    </source>
</evidence>
<keyword evidence="6 10" id="KW-0418">Kinase</keyword>
<keyword evidence="7" id="KW-0067">ATP-binding</keyword>
<evidence type="ECO:0000256" key="1">
    <source>
        <dbReference type="ARBA" id="ARBA00000085"/>
    </source>
</evidence>
<evidence type="ECO:0000256" key="2">
    <source>
        <dbReference type="ARBA" id="ARBA00012438"/>
    </source>
</evidence>
<dbReference type="InterPro" id="IPR011712">
    <property type="entry name" value="Sig_transdc_His_kin_sub3_dim/P"/>
</dbReference>
<feature type="domain" description="Signal transduction histidine kinase subgroup 3 dimerisation and phosphoacceptor" evidence="9">
    <location>
        <begin position="13"/>
        <end position="76"/>
    </location>
</feature>
<gene>
    <name evidence="10" type="ORF">ACFO8Q_21430</name>
</gene>
<evidence type="ECO:0000313" key="10">
    <source>
        <dbReference type="EMBL" id="MFC4769871.1"/>
    </source>
</evidence>
<evidence type="ECO:0000256" key="7">
    <source>
        <dbReference type="ARBA" id="ARBA00022840"/>
    </source>
</evidence>
<dbReference type="Proteomes" id="UP001596002">
    <property type="component" value="Unassembled WGS sequence"/>
</dbReference>
<dbReference type="EMBL" id="JBHSHC010000149">
    <property type="protein sequence ID" value="MFC4769871.1"/>
    <property type="molecule type" value="Genomic_DNA"/>
</dbReference>
<comment type="caution">
    <text evidence="10">The sequence shown here is derived from an EMBL/GenBank/DDBJ whole genome shotgun (WGS) entry which is preliminary data.</text>
</comment>
<comment type="catalytic activity">
    <reaction evidence="1">
        <text>ATP + protein L-histidine = ADP + protein N-phospho-L-histidine.</text>
        <dbReference type="EC" id="2.7.13.3"/>
    </reaction>
</comment>
<sequence>MNSERAKKALFEERERIARELHDGIAQSLFLLTVKIMKLEEDNPSSLNENLQGIRETIHRVHDDVRQAISNLRYPPSPNSLPWTQNVQDFIHDFEKETGLSVFLQWKTDEKQLSLREKVEILACLREALMQLFMQPVRLPVYGNLKIRHTAH</sequence>
<keyword evidence="8" id="KW-0902">Two-component regulatory system</keyword>
<dbReference type="PANTHER" id="PTHR24421:SF10">
    <property type="entry name" value="NITRATE_NITRITE SENSOR PROTEIN NARQ"/>
    <property type="match status" value="1"/>
</dbReference>